<name>A0A5C6M5U3_9PLAN</name>
<keyword evidence="2" id="KW-1185">Reference proteome</keyword>
<dbReference type="Gene3D" id="3.20.20.140">
    <property type="entry name" value="Metal-dependent hydrolases"/>
    <property type="match status" value="1"/>
</dbReference>
<reference evidence="1 2" key="1">
    <citation type="submission" date="2019-08" db="EMBL/GenBank/DDBJ databases">
        <title>100 year-old enigma solved: identification of Planctomyces bekefii, the type genus and species of the phylum Planctomycetes.</title>
        <authorList>
            <person name="Svetlana D.N."/>
            <person name="Overmann J."/>
        </authorList>
    </citation>
    <scope>NUCLEOTIDE SEQUENCE [LARGE SCALE GENOMIC DNA]</scope>
    <source>
        <strain evidence="1">Phe10_nw2017</strain>
    </source>
</reference>
<sequence length="89" mass="9336">MRGAAGCSRRELLVAGAGAVAAVATGTALVVADDVDLSKTPWIDAHSHIWSTDLAKYPLRNGQQVDVLAPRSFTDDELLATARPHGVGR</sequence>
<protein>
    <submittedName>
        <fullName evidence="1">Uncharacterized protein</fullName>
    </submittedName>
</protein>
<feature type="non-terminal residue" evidence="1">
    <location>
        <position position="89"/>
    </location>
</feature>
<evidence type="ECO:0000313" key="1">
    <source>
        <dbReference type="EMBL" id="TWW08371.1"/>
    </source>
</evidence>
<gene>
    <name evidence="1" type="ORF">E3A20_24990</name>
</gene>
<proteinExistence type="predicted"/>
<accession>A0A5C6M5U3</accession>
<reference evidence="1 2" key="2">
    <citation type="submission" date="2019-08" db="EMBL/GenBank/DDBJ databases">
        <authorList>
            <person name="Henke P."/>
        </authorList>
    </citation>
    <scope>NUCLEOTIDE SEQUENCE [LARGE SCALE GENOMIC DNA]</scope>
    <source>
        <strain evidence="1">Phe10_nw2017</strain>
    </source>
</reference>
<organism evidence="1 2">
    <name type="scientific">Planctomyces bekefii</name>
    <dbReference type="NCBI Taxonomy" id="1653850"/>
    <lineage>
        <taxon>Bacteria</taxon>
        <taxon>Pseudomonadati</taxon>
        <taxon>Planctomycetota</taxon>
        <taxon>Planctomycetia</taxon>
        <taxon>Planctomycetales</taxon>
        <taxon>Planctomycetaceae</taxon>
        <taxon>Planctomyces</taxon>
    </lineage>
</organism>
<comment type="caution">
    <text evidence="1">The sequence shown here is derived from an EMBL/GenBank/DDBJ whole genome shotgun (WGS) entry which is preliminary data.</text>
</comment>
<dbReference type="EMBL" id="SRHE01000700">
    <property type="protein sequence ID" value="TWW08371.1"/>
    <property type="molecule type" value="Genomic_DNA"/>
</dbReference>
<dbReference type="Proteomes" id="UP000321083">
    <property type="component" value="Unassembled WGS sequence"/>
</dbReference>
<dbReference type="AlphaFoldDB" id="A0A5C6M5U3"/>
<evidence type="ECO:0000313" key="2">
    <source>
        <dbReference type="Proteomes" id="UP000321083"/>
    </source>
</evidence>